<evidence type="ECO:0000313" key="8">
    <source>
        <dbReference type="Ensembl" id="ENSACIP00000025788.1"/>
    </source>
</evidence>
<dbReference type="Proteomes" id="UP000261340">
    <property type="component" value="Unplaced"/>
</dbReference>
<evidence type="ECO:0000256" key="4">
    <source>
        <dbReference type="ARBA" id="ARBA00022771"/>
    </source>
</evidence>
<reference evidence="8" key="2">
    <citation type="submission" date="2025-09" db="UniProtKB">
        <authorList>
            <consortium name="Ensembl"/>
        </authorList>
    </citation>
    <scope>IDENTIFICATION</scope>
</reference>
<keyword evidence="9" id="KW-1185">Reference proteome</keyword>
<keyword evidence="4" id="KW-0863">Zinc-finger</keyword>
<organism evidence="8 9">
    <name type="scientific">Amphilophus citrinellus</name>
    <name type="common">Midas cichlid</name>
    <name type="synonym">Cichlasoma citrinellum</name>
    <dbReference type="NCBI Taxonomy" id="61819"/>
    <lineage>
        <taxon>Eukaryota</taxon>
        <taxon>Metazoa</taxon>
        <taxon>Chordata</taxon>
        <taxon>Craniata</taxon>
        <taxon>Vertebrata</taxon>
        <taxon>Euteleostomi</taxon>
        <taxon>Actinopterygii</taxon>
        <taxon>Neopterygii</taxon>
        <taxon>Teleostei</taxon>
        <taxon>Neoteleostei</taxon>
        <taxon>Acanthomorphata</taxon>
        <taxon>Ovalentaria</taxon>
        <taxon>Cichlomorphae</taxon>
        <taxon>Cichliformes</taxon>
        <taxon>Cichlidae</taxon>
        <taxon>New World cichlids</taxon>
        <taxon>Cichlasomatinae</taxon>
        <taxon>Heroini</taxon>
        <taxon>Amphilophus</taxon>
    </lineage>
</organism>
<protein>
    <recommendedName>
        <fullName evidence="7">RING-type domain-containing protein</fullName>
    </recommendedName>
</protein>
<reference evidence="8" key="1">
    <citation type="submission" date="2025-08" db="UniProtKB">
        <authorList>
            <consortium name="Ensembl"/>
        </authorList>
    </citation>
    <scope>IDENTIFICATION</scope>
</reference>
<keyword evidence="2" id="KW-0479">Metal-binding</keyword>
<dbReference type="GO" id="GO:0008270">
    <property type="term" value="F:zinc ion binding"/>
    <property type="evidence" value="ECO:0007669"/>
    <property type="project" value="UniProtKB-KW"/>
</dbReference>
<keyword evidence="1" id="KW-0808">Transferase</keyword>
<dbReference type="AlphaFoldDB" id="A0A3Q0SVQ0"/>
<evidence type="ECO:0000259" key="7">
    <source>
        <dbReference type="PROSITE" id="PS51873"/>
    </source>
</evidence>
<keyword evidence="5" id="KW-0833">Ubl conjugation pathway</keyword>
<keyword evidence="6" id="KW-0862">Zinc</keyword>
<dbReference type="GeneTree" id="ENSGT00510000050415"/>
<evidence type="ECO:0000256" key="3">
    <source>
        <dbReference type="ARBA" id="ARBA00022737"/>
    </source>
</evidence>
<proteinExistence type="predicted"/>
<dbReference type="InterPro" id="IPR044066">
    <property type="entry name" value="TRIAD_supradom"/>
</dbReference>
<dbReference type="PROSITE" id="PS51873">
    <property type="entry name" value="TRIAD"/>
    <property type="match status" value="1"/>
</dbReference>
<evidence type="ECO:0000256" key="1">
    <source>
        <dbReference type="ARBA" id="ARBA00022679"/>
    </source>
</evidence>
<feature type="domain" description="RING-type" evidence="7">
    <location>
        <begin position="12"/>
        <end position="237"/>
    </location>
</feature>
<evidence type="ECO:0000256" key="6">
    <source>
        <dbReference type="ARBA" id="ARBA00022833"/>
    </source>
</evidence>
<keyword evidence="3" id="KW-0677">Repeat</keyword>
<dbReference type="GO" id="GO:0016740">
    <property type="term" value="F:transferase activity"/>
    <property type="evidence" value="ECO:0007669"/>
    <property type="project" value="UniProtKB-KW"/>
</dbReference>
<evidence type="ECO:0000256" key="2">
    <source>
        <dbReference type="ARBA" id="ARBA00022723"/>
    </source>
</evidence>
<accession>A0A3Q0SVQ0</accession>
<dbReference type="Gene3D" id="1.20.120.1750">
    <property type="match status" value="1"/>
</dbReference>
<evidence type="ECO:0000256" key="5">
    <source>
        <dbReference type="ARBA" id="ARBA00022786"/>
    </source>
</evidence>
<name>A0A3Q0SVQ0_AMPCI</name>
<dbReference type="Ensembl" id="ENSACIT00000026465.1">
    <property type="protein sequence ID" value="ENSACIP00000025788.1"/>
    <property type="gene ID" value="ENSACIG00000019973.1"/>
</dbReference>
<evidence type="ECO:0000313" key="9">
    <source>
        <dbReference type="Proteomes" id="UP000261340"/>
    </source>
</evidence>
<dbReference type="SUPFAM" id="SSF57850">
    <property type="entry name" value="RING/U-box"/>
    <property type="match status" value="1"/>
</dbReference>
<dbReference type="OMA" id="RSNRCEN"/>
<sequence length="248" mass="28130">MSTSQTGEKCYNPLDSTFKFVDRDDDFHCKALMSCGHAVTSMSLTNWCQRLRFVCGQTRCDAERSFEEVCKMALLTPEEIENFEKKMFSNSKGVFDIKSCPGCKSYVLRSDFSDLCVKCTVCTADLNRTFIFCWQCLRKWKGPSTRSDRCGNDGCVSNSLETLRKWPDITFKDVTGITGCPSIRACPTCGILVERNTTKCKNIFCTRCKVEFCFRCLENTKDCSETSGCFQPCSSGVAPRQTSVLFWW</sequence>